<comment type="caution">
    <text evidence="9">The sequence shown here is derived from an EMBL/GenBank/DDBJ whole genome shotgun (WGS) entry which is preliminary data.</text>
</comment>
<sequence>MATLFLVIIYMAFISLGLPDSMLGVAWPVMQSDYGKPIETAGFLFMVIAGGTIISSLASGTVIKRMGTGHVTLISVFMTAVALLGFSFSPSLIWLIICAVPLGLGAGAVDAGLNNYVATHYKAHHMSWLHCFWGVGASLGPIIMSQFITGQNSWRHGYVAIAVIQFMLVLLLFFTLPLWNRVAKNRQVDLNREHNDSKSILHDETTVHHVRPLQIKGVKLALISFLFYCGVESTMGLWGSSYLVNVKGLSVAMAAQWVSLYYAGITVGRLITGFITLKVSNRILIRAGQITALIGAAFLLLPLSTNFSLVGFILVGLGLAPIFPCMLHETPARFGKEHSQSIMGYQMAFAYTGSTFLPPILGMIVSYSTMGIYPFFITAYIVAMLLGSEKVNTLMKSRSFERNINA</sequence>
<dbReference type="SUPFAM" id="SSF103473">
    <property type="entry name" value="MFS general substrate transporter"/>
    <property type="match status" value="1"/>
</dbReference>
<feature type="transmembrane region" description="Helical" evidence="7">
    <location>
        <begin position="156"/>
        <end position="179"/>
    </location>
</feature>
<feature type="transmembrane region" description="Helical" evidence="7">
    <location>
        <begin position="92"/>
        <end position="113"/>
    </location>
</feature>
<dbReference type="PROSITE" id="PS50850">
    <property type="entry name" value="MFS"/>
    <property type="match status" value="1"/>
</dbReference>
<proteinExistence type="inferred from homology"/>
<dbReference type="STRING" id="1679170.AC625_10695"/>
<dbReference type="InterPro" id="IPR036259">
    <property type="entry name" value="MFS_trans_sf"/>
</dbReference>
<feature type="transmembrane region" description="Helical" evidence="7">
    <location>
        <begin position="251"/>
        <end position="271"/>
    </location>
</feature>
<feature type="transmembrane region" description="Helical" evidence="7">
    <location>
        <begin position="41"/>
        <end position="63"/>
    </location>
</feature>
<evidence type="ECO:0000256" key="1">
    <source>
        <dbReference type="ARBA" id="ARBA00004651"/>
    </source>
</evidence>
<protein>
    <submittedName>
        <fullName evidence="9">MFS transporter</fullName>
    </submittedName>
</protein>
<feature type="transmembrane region" description="Helical" evidence="7">
    <location>
        <begin position="125"/>
        <end position="144"/>
    </location>
</feature>
<dbReference type="GO" id="GO:0005886">
    <property type="term" value="C:plasma membrane"/>
    <property type="evidence" value="ECO:0007669"/>
    <property type="project" value="UniProtKB-SubCell"/>
</dbReference>
<dbReference type="InterPro" id="IPR011701">
    <property type="entry name" value="MFS"/>
</dbReference>
<keyword evidence="5 7" id="KW-1133">Transmembrane helix</keyword>
<dbReference type="OrthoDB" id="9795150at2"/>
<feature type="transmembrane region" description="Helical" evidence="7">
    <location>
        <begin position="371"/>
        <end position="388"/>
    </location>
</feature>
<evidence type="ECO:0000256" key="7">
    <source>
        <dbReference type="SAM" id="Phobius"/>
    </source>
</evidence>
<dbReference type="Proteomes" id="UP000037146">
    <property type="component" value="Unassembled WGS sequence"/>
</dbReference>
<evidence type="ECO:0000256" key="3">
    <source>
        <dbReference type="ARBA" id="ARBA00022448"/>
    </source>
</evidence>
<dbReference type="InterPro" id="IPR051788">
    <property type="entry name" value="MFS_Transporter"/>
</dbReference>
<comment type="similarity">
    <text evidence="2">Belongs to the major facilitator superfamily.</text>
</comment>
<evidence type="ECO:0000313" key="9">
    <source>
        <dbReference type="EMBL" id="KMY49934.1"/>
    </source>
</evidence>
<accession>A0A0K9GTB1</accession>
<keyword evidence="10" id="KW-1185">Reference proteome</keyword>
<feature type="domain" description="Major facilitator superfamily (MFS) profile" evidence="8">
    <location>
        <begin position="5"/>
        <end position="395"/>
    </location>
</feature>
<evidence type="ECO:0000259" key="8">
    <source>
        <dbReference type="PROSITE" id="PS50850"/>
    </source>
</evidence>
<dbReference type="PANTHER" id="PTHR23514:SF3">
    <property type="entry name" value="BYPASS OF STOP CODON PROTEIN 6"/>
    <property type="match status" value="1"/>
</dbReference>
<dbReference type="RefSeq" id="WP_049681286.1">
    <property type="nucleotide sequence ID" value="NZ_LFZW01000001.1"/>
</dbReference>
<keyword evidence="4 7" id="KW-0812">Transmembrane</keyword>
<dbReference type="PANTHER" id="PTHR23514">
    <property type="entry name" value="BYPASS OF STOP CODON PROTEIN 6"/>
    <property type="match status" value="1"/>
</dbReference>
<dbReference type="AlphaFoldDB" id="A0A0K9GTB1"/>
<feature type="transmembrane region" description="Helical" evidence="7">
    <location>
        <begin position="70"/>
        <end position="86"/>
    </location>
</feature>
<keyword evidence="6 7" id="KW-0472">Membrane</keyword>
<dbReference type="Pfam" id="PF07690">
    <property type="entry name" value="MFS_1"/>
    <property type="match status" value="1"/>
</dbReference>
<name>A0A0K9GTB1_9BACI</name>
<evidence type="ECO:0000256" key="5">
    <source>
        <dbReference type="ARBA" id="ARBA00022989"/>
    </source>
</evidence>
<evidence type="ECO:0000256" key="2">
    <source>
        <dbReference type="ARBA" id="ARBA00008335"/>
    </source>
</evidence>
<dbReference type="Gene3D" id="1.20.1250.20">
    <property type="entry name" value="MFS general substrate transporter like domains"/>
    <property type="match status" value="2"/>
</dbReference>
<dbReference type="PATRIC" id="fig|1679170.3.peg.2390"/>
<feature type="transmembrane region" description="Helical" evidence="7">
    <location>
        <begin position="220"/>
        <end position="239"/>
    </location>
</feature>
<dbReference type="InterPro" id="IPR020846">
    <property type="entry name" value="MFS_dom"/>
</dbReference>
<gene>
    <name evidence="9" type="ORF">AC625_10695</name>
</gene>
<organism evidence="9 10">
    <name type="scientific">Peribacillus loiseleuriae</name>
    <dbReference type="NCBI Taxonomy" id="1679170"/>
    <lineage>
        <taxon>Bacteria</taxon>
        <taxon>Bacillati</taxon>
        <taxon>Bacillota</taxon>
        <taxon>Bacilli</taxon>
        <taxon>Bacillales</taxon>
        <taxon>Bacillaceae</taxon>
        <taxon>Peribacillus</taxon>
    </lineage>
</organism>
<keyword evidence="3" id="KW-0813">Transport</keyword>
<dbReference type="EMBL" id="LFZW01000001">
    <property type="protein sequence ID" value="KMY49934.1"/>
    <property type="molecule type" value="Genomic_DNA"/>
</dbReference>
<evidence type="ECO:0000313" key="10">
    <source>
        <dbReference type="Proteomes" id="UP000037146"/>
    </source>
</evidence>
<evidence type="ECO:0000256" key="6">
    <source>
        <dbReference type="ARBA" id="ARBA00023136"/>
    </source>
</evidence>
<comment type="subcellular location">
    <subcellularLocation>
        <location evidence="1">Cell membrane</location>
        <topology evidence="1">Multi-pass membrane protein</topology>
    </subcellularLocation>
</comment>
<evidence type="ECO:0000256" key="4">
    <source>
        <dbReference type="ARBA" id="ARBA00022692"/>
    </source>
</evidence>
<reference evidence="10" key="1">
    <citation type="submission" date="2015-07" db="EMBL/GenBank/DDBJ databases">
        <title>Genome sequencing project for genomic taxonomy and phylogenomics of Bacillus-like bacteria.</title>
        <authorList>
            <person name="Liu B."/>
            <person name="Wang J."/>
            <person name="Zhu Y."/>
            <person name="Liu G."/>
            <person name="Chen Q."/>
            <person name="Chen Z."/>
            <person name="Lan J."/>
            <person name="Che J."/>
            <person name="Ge C."/>
            <person name="Shi H."/>
            <person name="Pan Z."/>
            <person name="Liu X."/>
        </authorList>
    </citation>
    <scope>NUCLEOTIDE SEQUENCE [LARGE SCALE GENOMIC DNA]</scope>
    <source>
        <strain evidence="10">FJAT-27997</strain>
    </source>
</reference>
<dbReference type="GO" id="GO:0022857">
    <property type="term" value="F:transmembrane transporter activity"/>
    <property type="evidence" value="ECO:0007669"/>
    <property type="project" value="InterPro"/>
</dbReference>